<keyword evidence="3" id="KW-1185">Reference proteome</keyword>
<dbReference type="InterPro" id="IPR011437">
    <property type="entry name" value="DUF1540"/>
</dbReference>
<sequence>MEKNPSIKCSIKNCRYHNQNENYCTLEQIKVGTHEAHPKKIECTDCESFVLNS</sequence>
<gene>
    <name evidence="2" type="ORF">KYD98_15515</name>
</gene>
<dbReference type="Proteomes" id="UP001519921">
    <property type="component" value="Unassembled WGS sequence"/>
</dbReference>
<name>A0ABS7AUI5_9CLOT</name>
<evidence type="ECO:0000259" key="1">
    <source>
        <dbReference type="Pfam" id="PF07561"/>
    </source>
</evidence>
<evidence type="ECO:0000313" key="3">
    <source>
        <dbReference type="Proteomes" id="UP001519921"/>
    </source>
</evidence>
<dbReference type="EMBL" id="JAHXPT010000015">
    <property type="protein sequence ID" value="MBW6411496.1"/>
    <property type="molecule type" value="Genomic_DNA"/>
</dbReference>
<organism evidence="2 3">
    <name type="scientific">Clostridium weizhouense</name>
    <dbReference type="NCBI Taxonomy" id="2859781"/>
    <lineage>
        <taxon>Bacteria</taxon>
        <taxon>Bacillati</taxon>
        <taxon>Bacillota</taxon>
        <taxon>Clostridia</taxon>
        <taxon>Eubacteriales</taxon>
        <taxon>Clostridiaceae</taxon>
        <taxon>Clostridium</taxon>
    </lineage>
</organism>
<comment type="caution">
    <text evidence="2">The sequence shown here is derived from an EMBL/GenBank/DDBJ whole genome shotgun (WGS) entry which is preliminary data.</text>
</comment>
<feature type="domain" description="DUF1540" evidence="1">
    <location>
        <begin position="7"/>
        <end position="49"/>
    </location>
</feature>
<reference evidence="2 3" key="1">
    <citation type="submission" date="2021-07" db="EMBL/GenBank/DDBJ databases">
        <title>Clostridium weizhouense sp. nov., an anaerobic bacterium isolated from activated sludge of Petroleum wastewater.</title>
        <authorList>
            <person name="Li Q."/>
        </authorList>
    </citation>
    <scope>NUCLEOTIDE SEQUENCE [LARGE SCALE GENOMIC DNA]</scope>
    <source>
        <strain evidence="2 3">YB-6</strain>
    </source>
</reference>
<dbReference type="RefSeq" id="WP_219780963.1">
    <property type="nucleotide sequence ID" value="NZ_JAHXPT010000015.1"/>
</dbReference>
<accession>A0ABS7AUI5</accession>
<dbReference type="Pfam" id="PF07561">
    <property type="entry name" value="DUF1540"/>
    <property type="match status" value="1"/>
</dbReference>
<evidence type="ECO:0000313" key="2">
    <source>
        <dbReference type="EMBL" id="MBW6411496.1"/>
    </source>
</evidence>
<protein>
    <submittedName>
        <fullName evidence="2">DUF1540 domain-containing protein</fullName>
    </submittedName>
</protein>
<proteinExistence type="predicted"/>